<dbReference type="AlphaFoldDB" id="Q7G7H0"/>
<evidence type="ECO:0000313" key="4">
    <source>
        <dbReference type="Proteomes" id="UP000000763"/>
    </source>
</evidence>
<evidence type="ECO:0000256" key="1">
    <source>
        <dbReference type="SAM" id="Coils"/>
    </source>
</evidence>
<keyword evidence="1" id="KW-0175">Coiled coil</keyword>
<dbReference type="EMBL" id="AC091234">
    <property type="protein sequence ID" value="AAN64449.1"/>
    <property type="molecule type" value="Genomic_DNA"/>
</dbReference>
<name>Q7G7H0_ORYSJ</name>
<reference evidence="4" key="3">
    <citation type="journal article" date="2005" name="Nature">
        <title>The map-based sequence of the rice genome.</title>
        <authorList>
            <consortium name="International rice genome sequencing project (IRGSP)"/>
            <person name="Matsumoto T."/>
            <person name="Wu J."/>
            <person name="Kanamori H."/>
            <person name="Katayose Y."/>
            <person name="Fujisawa M."/>
            <person name="Namiki N."/>
            <person name="Mizuno H."/>
            <person name="Yamamoto K."/>
            <person name="Antonio B.A."/>
            <person name="Baba T."/>
            <person name="Sakata K."/>
            <person name="Nagamura Y."/>
            <person name="Aoki H."/>
            <person name="Arikawa K."/>
            <person name="Arita K."/>
            <person name="Bito T."/>
            <person name="Chiden Y."/>
            <person name="Fujitsuka N."/>
            <person name="Fukunaka R."/>
            <person name="Hamada M."/>
            <person name="Harada C."/>
            <person name="Hayashi A."/>
            <person name="Hijishita S."/>
            <person name="Honda M."/>
            <person name="Hosokawa S."/>
            <person name="Ichikawa Y."/>
            <person name="Idonuma A."/>
            <person name="Iijima M."/>
            <person name="Ikeda M."/>
            <person name="Ikeno M."/>
            <person name="Ito K."/>
            <person name="Ito S."/>
            <person name="Ito T."/>
            <person name="Ito Y."/>
            <person name="Ito Y."/>
            <person name="Iwabuchi A."/>
            <person name="Kamiya K."/>
            <person name="Karasawa W."/>
            <person name="Kurita K."/>
            <person name="Katagiri S."/>
            <person name="Kikuta A."/>
            <person name="Kobayashi H."/>
            <person name="Kobayashi N."/>
            <person name="Machita K."/>
            <person name="Maehara T."/>
            <person name="Masukawa M."/>
            <person name="Mizubayashi T."/>
            <person name="Mukai Y."/>
            <person name="Nagasaki H."/>
            <person name="Nagata Y."/>
            <person name="Naito S."/>
            <person name="Nakashima M."/>
            <person name="Nakama Y."/>
            <person name="Nakamichi Y."/>
            <person name="Nakamura M."/>
            <person name="Meguro A."/>
            <person name="Negishi M."/>
            <person name="Ohta I."/>
            <person name="Ohta T."/>
            <person name="Okamoto M."/>
            <person name="Ono N."/>
            <person name="Saji S."/>
            <person name="Sakaguchi M."/>
            <person name="Sakai K."/>
            <person name="Shibata M."/>
            <person name="Shimokawa T."/>
            <person name="Song J."/>
            <person name="Takazaki Y."/>
            <person name="Terasawa K."/>
            <person name="Tsugane M."/>
            <person name="Tsuji K."/>
            <person name="Ueda S."/>
            <person name="Waki K."/>
            <person name="Yamagata H."/>
            <person name="Yamamoto M."/>
            <person name="Yamamoto S."/>
            <person name="Yamane H."/>
            <person name="Yoshiki S."/>
            <person name="Yoshihara R."/>
            <person name="Yukawa K."/>
            <person name="Zhong H."/>
            <person name="Yano M."/>
            <person name="Yuan Q."/>
            <person name="Ouyang S."/>
            <person name="Liu J."/>
            <person name="Jones K.M."/>
            <person name="Gansberger K."/>
            <person name="Moffat K."/>
            <person name="Hill J."/>
            <person name="Bera J."/>
            <person name="Fadrosh D."/>
            <person name="Jin S."/>
            <person name="Johri S."/>
            <person name="Kim M."/>
            <person name="Overton L."/>
            <person name="Reardon M."/>
            <person name="Tsitrin T."/>
            <person name="Vuong H."/>
            <person name="Weaver B."/>
            <person name="Ciecko A."/>
            <person name="Tallon L."/>
            <person name="Jackson J."/>
            <person name="Pai G."/>
            <person name="Aken S.V."/>
            <person name="Utterback T."/>
            <person name="Reidmuller S."/>
            <person name="Feldblyum T."/>
            <person name="Hsiao J."/>
            <person name="Zismann V."/>
            <person name="Iobst S."/>
            <person name="de Vazeille A.R."/>
            <person name="Buell C.R."/>
            <person name="Ying K."/>
            <person name="Li Y."/>
            <person name="Lu T."/>
            <person name="Huang Y."/>
            <person name="Zhao Q."/>
            <person name="Feng Q."/>
            <person name="Zhang L."/>
            <person name="Zhu J."/>
            <person name="Weng Q."/>
            <person name="Mu J."/>
            <person name="Lu Y."/>
            <person name="Fan D."/>
            <person name="Liu Y."/>
            <person name="Guan J."/>
            <person name="Zhang Y."/>
            <person name="Yu S."/>
            <person name="Liu X."/>
            <person name="Zhang Y."/>
            <person name="Hong G."/>
            <person name="Han B."/>
            <person name="Choisne N."/>
            <person name="Demange N."/>
            <person name="Orjeda G."/>
            <person name="Samain S."/>
            <person name="Cattolico L."/>
            <person name="Pelletier E."/>
            <person name="Couloux A."/>
            <person name="Segurens B."/>
            <person name="Wincker P."/>
            <person name="D'Hont A."/>
            <person name="Scarpelli C."/>
            <person name="Weissenbach J."/>
            <person name="Salanoubat M."/>
            <person name="Quetier F."/>
            <person name="Yu Y."/>
            <person name="Kim H.R."/>
            <person name="Rambo T."/>
            <person name="Currie J."/>
            <person name="Collura K."/>
            <person name="Luo M."/>
            <person name="Yang T."/>
            <person name="Ammiraju J.S.S."/>
            <person name="Engler F."/>
            <person name="Soderlund C."/>
            <person name="Wing R.A."/>
            <person name="Palmer L.E."/>
            <person name="de la Bastide M."/>
            <person name="Spiegel L."/>
            <person name="Nascimento L."/>
            <person name="Zutavern T."/>
            <person name="O'Shaughnessy A."/>
            <person name="Dike S."/>
            <person name="Dedhia N."/>
            <person name="Preston R."/>
            <person name="Balija V."/>
            <person name="McCombie W.R."/>
            <person name="Chow T."/>
            <person name="Chen H."/>
            <person name="Chung M."/>
            <person name="Chen C."/>
            <person name="Shaw J."/>
            <person name="Wu H."/>
            <person name="Hsiao K."/>
            <person name="Chao Y."/>
            <person name="Chu M."/>
            <person name="Cheng C."/>
            <person name="Hour A."/>
            <person name="Lee P."/>
            <person name="Lin S."/>
            <person name="Lin Y."/>
            <person name="Liou J."/>
            <person name="Liu S."/>
            <person name="Hsing Y."/>
            <person name="Raghuvanshi S."/>
            <person name="Mohanty A."/>
            <person name="Bharti A.K."/>
            <person name="Gaur A."/>
            <person name="Gupta V."/>
            <person name="Kumar D."/>
            <person name="Ravi V."/>
            <person name="Vij S."/>
            <person name="Kapur A."/>
            <person name="Khurana P."/>
            <person name="Khurana P."/>
            <person name="Khurana J.P."/>
            <person name="Tyagi A.K."/>
            <person name="Gaikwad K."/>
            <person name="Singh A."/>
            <person name="Dalal V."/>
            <person name="Srivastava S."/>
            <person name="Dixit A."/>
            <person name="Pal A.K."/>
            <person name="Ghazi I.A."/>
            <person name="Yadav M."/>
            <person name="Pandit A."/>
            <person name="Bhargava A."/>
            <person name="Sureshbabu K."/>
            <person name="Batra K."/>
            <person name="Sharma T.R."/>
            <person name="Mohapatra T."/>
            <person name="Singh N.K."/>
            <person name="Messing J."/>
            <person name="Nelson A.B."/>
            <person name="Fuks G."/>
            <person name="Kavchok S."/>
            <person name="Keizer G."/>
            <person name="Linton E."/>
            <person name="Llaca V."/>
            <person name="Song R."/>
            <person name="Tanyolac B."/>
            <person name="Young S."/>
            <person name="Ho-Il K."/>
            <person name="Hahn J.H."/>
            <person name="Sangsakoo G."/>
            <person name="Vanavichit A."/>
            <person name="de Mattos Luiz.A.T."/>
            <person name="Zimmer P.D."/>
            <person name="Malone G."/>
            <person name="Dellagostin O."/>
            <person name="de Oliveira A.C."/>
            <person name="Bevan M."/>
            <person name="Bancroft I."/>
            <person name="Minx P."/>
            <person name="Cordum H."/>
            <person name="Wilson R."/>
            <person name="Cheng Z."/>
            <person name="Jin W."/>
            <person name="Jiang J."/>
            <person name="Leong S.A."/>
            <person name="Iwama H."/>
            <person name="Gojobori T."/>
            <person name="Itoh T."/>
            <person name="Niimura Y."/>
            <person name="Fujii Y."/>
            <person name="Habara T."/>
            <person name="Sakai H."/>
            <person name="Sato Y."/>
            <person name="Wilson G."/>
            <person name="Kumar K."/>
            <person name="McCouch S."/>
            <person name="Juretic N."/>
            <person name="Hoen D."/>
            <person name="Wright S."/>
            <person name="Bruskiewich R."/>
            <person name="Bureau T."/>
            <person name="Miyao A."/>
            <person name="Hirochika H."/>
            <person name="Nishikawa T."/>
            <person name="Kadowaki K."/>
            <person name="Sugiura M."/>
            <person name="Burr B."/>
            <person name="Sasaki T."/>
        </authorList>
    </citation>
    <scope>NUCLEOTIDE SEQUENCE [LARGE SCALE GENOMIC DNA]</scope>
    <source>
        <strain evidence="4">cv. Nipponbare</strain>
    </source>
</reference>
<evidence type="ECO:0000313" key="3">
    <source>
        <dbReference type="EMBL" id="AAP44588.1"/>
    </source>
</evidence>
<reference evidence="2" key="1">
    <citation type="submission" date="2002-11" db="EMBL/GenBank/DDBJ databases">
        <authorList>
            <person name="Buell R."/>
        </authorList>
    </citation>
    <scope>NUCLEOTIDE SEQUENCE</scope>
</reference>
<dbReference type="EMBL" id="AC091233">
    <property type="protein sequence ID" value="AAP44588.1"/>
    <property type="molecule type" value="Genomic_DNA"/>
</dbReference>
<sequence>MAMNLAMAGHPKMACLREEDVEGAIAVDKHTFQAHPLDYWVKDEGVNLGSLRYIKQDDFSSEDYKTLLGDNLDEVIDKRLKALEEIKKEKKRVDKAYNKRVKAKLFQVGDLVWKTILPLGTRSREFGKWSPSWEGPYRVCGIVRGNAYFLETLQGERFQRAINGKYLKKYFPSIWQDA</sequence>
<proteinExistence type="predicted"/>
<reference evidence="3" key="4">
    <citation type="submission" date="2006-01" db="EMBL/GenBank/DDBJ databases">
        <title>Oryza sativa chromosome 3 BAC OSJNBa0053G10 genomic sequence.</title>
        <authorList>
            <person name="Buell C.R."/>
            <person name="Yuan Q."/>
            <person name="Ouyang S."/>
            <person name="Liu J."/>
            <person name="Gansberger K."/>
            <person name="Jones K.M."/>
            <person name="Overton II L.L."/>
            <person name="Tsitrin T."/>
            <person name="Kim M.M."/>
            <person name="Bera J.J."/>
            <person name="Jin S.S."/>
            <person name="Fadrosh D.W."/>
            <person name="Tallon L.J."/>
            <person name="Koo H."/>
            <person name="Zismann V."/>
            <person name="Hsiao J."/>
            <person name="Blunt S."/>
            <person name="Vanaken S.S."/>
            <person name="Riedmuller S.B."/>
            <person name="Utterback T.T."/>
            <person name="Feldblyum T.V."/>
            <person name="Yang Q.Q."/>
            <person name="Haas B.J."/>
            <person name="Suh B.B."/>
            <person name="Peterson J.J."/>
            <person name="Quackenbush J."/>
            <person name="White O."/>
            <person name="Salzberg S.L."/>
            <person name="Fraser C.M."/>
        </authorList>
    </citation>
    <scope>NUCLEOTIDE SEQUENCE</scope>
</reference>
<feature type="coiled-coil region" evidence="1">
    <location>
        <begin position="72"/>
        <end position="99"/>
    </location>
</feature>
<reference evidence="2" key="5">
    <citation type="submission" date="2006-01" db="EMBL/GenBank/DDBJ databases">
        <title>Oryza sativa chromosome 3 BAC OSJNBa0057E11 genomic sequence.</title>
        <authorList>
            <person name="Buell C.R."/>
            <person name="Yuan Q."/>
            <person name="Ouyang S."/>
            <person name="Liu J."/>
            <person name="Gansberger K."/>
            <person name="Jones K.M."/>
            <person name="Overton II L.L."/>
            <person name="Tsitrin T."/>
            <person name="Kim M.M."/>
            <person name="Bera J.J."/>
            <person name="Jin S.S."/>
            <person name="Fadrosh D.W."/>
            <person name="Tallon L.J."/>
            <person name="Koo H."/>
            <person name="Zismann V."/>
            <person name="Hsiao J."/>
            <person name="Blunt S."/>
            <person name="Vanaken S.S."/>
            <person name="Riedmuller S.B."/>
            <person name="Utterback T.T."/>
            <person name="Feldblyum T.V."/>
            <person name="Yang Q.Q."/>
            <person name="Haas B.J."/>
            <person name="Suh B.B."/>
            <person name="Peterson J.J."/>
            <person name="Quackenbush J."/>
            <person name="White O."/>
            <person name="Salzberg S.L."/>
            <person name="Fraser C.M."/>
        </authorList>
    </citation>
    <scope>NUCLEOTIDE SEQUENCE</scope>
</reference>
<dbReference type="Proteomes" id="UP000000763">
    <property type="component" value="Chromosome 3"/>
</dbReference>
<protein>
    <submittedName>
        <fullName evidence="3">Integrase</fullName>
    </submittedName>
</protein>
<reference evidence="3" key="2">
    <citation type="submission" date="2003-05" db="EMBL/GenBank/DDBJ databases">
        <authorList>
            <person name="Buell R."/>
            <person name="Liu J."/>
            <person name="Childs K."/>
            <person name="Zaborsky J."/>
            <person name="Tallon L."/>
            <person name="Wirtz U."/>
            <person name="Wei F."/>
            <person name="Kuang H."/>
            <person name="Zhang P."/>
            <person name="Marano M."/>
            <person name="Baker B."/>
        </authorList>
    </citation>
    <scope>NUCLEOTIDE SEQUENCE</scope>
</reference>
<accession>Q7G7H0</accession>
<reference evidence="4" key="6">
    <citation type="journal article" date="2008" name="Nucleic Acids Res.">
        <title>The rice annotation project database (RAP-DB): 2008 update.</title>
        <authorList>
            <consortium name="The rice annotation project (RAP)"/>
        </authorList>
    </citation>
    <scope>GENOME REANNOTATION</scope>
    <source>
        <strain evidence="4">cv. Nipponbare</strain>
    </source>
</reference>
<evidence type="ECO:0000313" key="2">
    <source>
        <dbReference type="EMBL" id="AAN64449.1"/>
    </source>
</evidence>
<gene>
    <name evidence="2" type="primary">OSJNBa0057E11.24</name>
    <name evidence="3" type="ORF">OSJNBa0053G10.4</name>
</gene>
<organism evidence="3 4">
    <name type="scientific">Oryza sativa subsp. japonica</name>
    <name type="common">Rice</name>
    <dbReference type="NCBI Taxonomy" id="39947"/>
    <lineage>
        <taxon>Eukaryota</taxon>
        <taxon>Viridiplantae</taxon>
        <taxon>Streptophyta</taxon>
        <taxon>Embryophyta</taxon>
        <taxon>Tracheophyta</taxon>
        <taxon>Spermatophyta</taxon>
        <taxon>Magnoliopsida</taxon>
        <taxon>Liliopsida</taxon>
        <taxon>Poales</taxon>
        <taxon>Poaceae</taxon>
        <taxon>BOP clade</taxon>
        <taxon>Oryzoideae</taxon>
        <taxon>Oryzeae</taxon>
        <taxon>Oryzinae</taxon>
        <taxon>Oryza</taxon>
        <taxon>Oryza sativa</taxon>
    </lineage>
</organism>